<sequence length="276" mass="29235">MRDGGRLARAVGRFALAASAVAMLAGCSLVADAFRPGGVVELPSSPEPITEAGVRQPSELLVGDCVGDFGPDGIVDVVPVMPCSDPHLAEAFHEFDLGTTSLPSDDELFPMVAAECDAAFESFVGVEWSLSSLNWYYFAPTVESWDEVDDRRVLCMVFDPAGLTTGTLAGAGPGAADASAWVVVSFEGDEQFDLGLMDALLPTELEADSALNRAGAGRIDGNDIGDHGYELYFVGDDADEMWEILGPVFAEAPVRWTGVELRDGLEDPSPTVIVRD</sequence>
<keyword evidence="3" id="KW-1185">Reference proteome</keyword>
<keyword evidence="1" id="KW-0732">Signal</keyword>
<evidence type="ECO:0008006" key="4">
    <source>
        <dbReference type="Google" id="ProtNLM"/>
    </source>
</evidence>
<evidence type="ECO:0000256" key="1">
    <source>
        <dbReference type="SAM" id="SignalP"/>
    </source>
</evidence>
<feature type="chain" id="PRO_5040908706" description="Septum formation-related domain-containing protein" evidence="1">
    <location>
        <begin position="34"/>
        <end position="276"/>
    </location>
</feature>
<gene>
    <name evidence="2" type="ORF">ARHIZOSPH14_27680</name>
</gene>
<accession>A0A9W6CT51</accession>
<dbReference type="EMBL" id="BSDP01000001">
    <property type="protein sequence ID" value="GLI28526.1"/>
    <property type="molecule type" value="Genomic_DNA"/>
</dbReference>
<protein>
    <recommendedName>
        <fullName evidence="4">Septum formation-related domain-containing protein</fullName>
    </recommendedName>
</protein>
<evidence type="ECO:0000313" key="2">
    <source>
        <dbReference type="EMBL" id="GLI28526.1"/>
    </source>
</evidence>
<reference evidence="2" key="1">
    <citation type="submission" date="2022-12" db="EMBL/GenBank/DDBJ databases">
        <title>Reference genome sequencing for broad-spectrum identification of bacterial and archaeal isolates by mass spectrometry.</title>
        <authorList>
            <person name="Sekiguchi Y."/>
            <person name="Tourlousse D.M."/>
        </authorList>
    </citation>
    <scope>NUCLEOTIDE SEQUENCE</scope>
    <source>
        <strain evidence="2">14</strain>
    </source>
</reference>
<organism evidence="2 3">
    <name type="scientific">Agromyces rhizosphaerae</name>
    <dbReference type="NCBI Taxonomy" id="88374"/>
    <lineage>
        <taxon>Bacteria</taxon>
        <taxon>Bacillati</taxon>
        <taxon>Actinomycetota</taxon>
        <taxon>Actinomycetes</taxon>
        <taxon>Micrococcales</taxon>
        <taxon>Microbacteriaceae</taxon>
        <taxon>Agromyces</taxon>
    </lineage>
</organism>
<dbReference type="Proteomes" id="UP001144396">
    <property type="component" value="Unassembled WGS sequence"/>
</dbReference>
<dbReference type="AlphaFoldDB" id="A0A9W6CT51"/>
<feature type="signal peptide" evidence="1">
    <location>
        <begin position="1"/>
        <end position="33"/>
    </location>
</feature>
<evidence type="ECO:0000313" key="3">
    <source>
        <dbReference type="Proteomes" id="UP001144396"/>
    </source>
</evidence>
<proteinExistence type="predicted"/>
<dbReference type="RefSeq" id="WP_281885975.1">
    <property type="nucleotide sequence ID" value="NZ_BSDP01000001.1"/>
</dbReference>
<comment type="caution">
    <text evidence="2">The sequence shown here is derived from an EMBL/GenBank/DDBJ whole genome shotgun (WGS) entry which is preliminary data.</text>
</comment>
<name>A0A9W6CT51_9MICO</name>
<dbReference type="PROSITE" id="PS51257">
    <property type="entry name" value="PROKAR_LIPOPROTEIN"/>
    <property type="match status" value="1"/>
</dbReference>